<organism evidence="2 3">
    <name type="scientific">Taibaiella lutea</name>
    <dbReference type="NCBI Taxonomy" id="2608001"/>
    <lineage>
        <taxon>Bacteria</taxon>
        <taxon>Pseudomonadati</taxon>
        <taxon>Bacteroidota</taxon>
        <taxon>Chitinophagia</taxon>
        <taxon>Chitinophagales</taxon>
        <taxon>Chitinophagaceae</taxon>
        <taxon>Taibaiella</taxon>
    </lineage>
</organism>
<dbReference type="InterPro" id="IPR008969">
    <property type="entry name" value="CarboxyPept-like_regulatory"/>
</dbReference>
<dbReference type="EMBL" id="VWSH01000004">
    <property type="protein sequence ID" value="KAA5532594.1"/>
    <property type="molecule type" value="Genomic_DNA"/>
</dbReference>
<dbReference type="PANTHER" id="PTHR40980:SF4">
    <property type="entry name" value="TONB-DEPENDENT RECEPTOR-LIKE BETA-BARREL DOMAIN-CONTAINING PROTEIN"/>
    <property type="match status" value="1"/>
</dbReference>
<name>A0A5M6CBR3_9BACT</name>
<reference evidence="2 3" key="1">
    <citation type="submission" date="2019-09" db="EMBL/GenBank/DDBJ databases">
        <title>Genome sequence and assembly of Taibaiella sp.</title>
        <authorList>
            <person name="Chhetri G."/>
        </authorList>
    </citation>
    <scope>NUCLEOTIDE SEQUENCE [LARGE SCALE GENOMIC DNA]</scope>
    <source>
        <strain evidence="2 3">KVB11</strain>
    </source>
</reference>
<comment type="caution">
    <text evidence="2">The sequence shown here is derived from an EMBL/GenBank/DDBJ whole genome shotgun (WGS) entry which is preliminary data.</text>
</comment>
<protein>
    <submittedName>
        <fullName evidence="2">TonB-dependent receptor</fullName>
    </submittedName>
</protein>
<dbReference type="Gene3D" id="2.170.130.10">
    <property type="entry name" value="TonB-dependent receptor, plug domain"/>
    <property type="match status" value="1"/>
</dbReference>
<sequence>MNYRLSYLLPLFLFLSLNLFGQAVISNSIEGVVMNEDGTPVDGAVVSIMYAKDSSIFKVLITESTGDFAVDQLKPDRYLLYITNMGYHNYWSSAFLIDSATMLKLPVIQLKVSDNQLGTVTIEAKKNLVERKIDRTVINVNSFIGNAGNNVLEVLQKSPGVSVDANDNIQLKGKSGVVIYIDDKPTYLSQQDLANYLRSLPSSSVDVIELMTNPPAKYDAAGNAGIINIRLKKSKAQGFNGGFNLSYGQGFYARTSNSLNFNYRVNKVNFFSNASYNISNNYQDLFIERNYYKPTGELLSMFNQHSYIKRNNKGANLRLGMDYYINKKSTFGIVLSGFRNVDHSPVNNTASIFDSTGTVANNVKAYSLADKVLKNKGVNLNYNYKIDSSGKEILVNLDYLDYDGALNSSLLNSIYMPDGAFLSKTNLIGDLPSNIKIATAKVDYTHPLKSLGTVGIGAKTSFIKTNNVANFYDEENSELTVNNDFSNNFTYKENINAAYVNYSFEKGCFSMQAGLRFENTIINGQQLGNAVRPDSSYDRTMNNFFPTFYLNYKLDSLDNNQIGFSYGRRIDRPNYQDMNPFTYPLDRFTLYGGNPFLRPTISNNFELSHTFKNKITTAFQLTYTKDLISETIEQSNGIFFSRPGNLGEQLSYGLTMNINVNPMKWWTLQVYTELLNDNFKATLYNEAINNSGVHWAVNATNQFQINKSWTAELSGSYQTKAYYAQFIVIPSGSISVGVAKKILNDKATIKANFNDPFYLYKAGGSIIGLNNSDALWRSRFDSRVFTLSFSYRFNKGQSLKARSSGGSDSEKGRVS</sequence>
<dbReference type="Proteomes" id="UP000323632">
    <property type="component" value="Unassembled WGS sequence"/>
</dbReference>
<keyword evidence="3" id="KW-1185">Reference proteome</keyword>
<dbReference type="Pfam" id="PF13620">
    <property type="entry name" value="CarboxypepD_reg"/>
    <property type="match status" value="1"/>
</dbReference>
<dbReference type="SUPFAM" id="SSF49464">
    <property type="entry name" value="Carboxypeptidase regulatory domain-like"/>
    <property type="match status" value="1"/>
</dbReference>
<dbReference type="RefSeq" id="WP_150034097.1">
    <property type="nucleotide sequence ID" value="NZ_VWSH01000004.1"/>
</dbReference>
<dbReference type="AlphaFoldDB" id="A0A5M6CBR3"/>
<keyword evidence="2" id="KW-0675">Receptor</keyword>
<gene>
    <name evidence="2" type="ORF">F0919_17585</name>
</gene>
<evidence type="ECO:0000259" key="1">
    <source>
        <dbReference type="Pfam" id="PF14905"/>
    </source>
</evidence>
<dbReference type="InterPro" id="IPR037066">
    <property type="entry name" value="Plug_dom_sf"/>
</dbReference>
<accession>A0A5M6CBR3</accession>
<evidence type="ECO:0000313" key="3">
    <source>
        <dbReference type="Proteomes" id="UP000323632"/>
    </source>
</evidence>
<evidence type="ECO:0000313" key="2">
    <source>
        <dbReference type="EMBL" id="KAA5532594.1"/>
    </source>
</evidence>
<dbReference type="Gene3D" id="2.60.40.1120">
    <property type="entry name" value="Carboxypeptidase-like, regulatory domain"/>
    <property type="match status" value="1"/>
</dbReference>
<dbReference type="InterPro" id="IPR041700">
    <property type="entry name" value="OMP_b-brl_3"/>
</dbReference>
<dbReference type="Pfam" id="PF14905">
    <property type="entry name" value="OMP_b-brl_3"/>
    <property type="match status" value="1"/>
</dbReference>
<proteinExistence type="predicted"/>
<dbReference type="PANTHER" id="PTHR40980">
    <property type="entry name" value="PLUG DOMAIN-CONTAINING PROTEIN"/>
    <property type="match status" value="1"/>
</dbReference>
<feature type="domain" description="Outer membrane protein beta-barrel" evidence="1">
    <location>
        <begin position="385"/>
        <end position="791"/>
    </location>
</feature>
<dbReference type="SUPFAM" id="SSF56935">
    <property type="entry name" value="Porins"/>
    <property type="match status" value="1"/>
</dbReference>